<name>A0A5C1NGX6_9GAMM</name>
<dbReference type="AlphaFoldDB" id="A0A5C1NGX6"/>
<protein>
    <submittedName>
        <fullName evidence="1">Helix-turn-helix domain-containing protein</fullName>
    </submittedName>
</protein>
<dbReference type="InterPro" id="IPR036390">
    <property type="entry name" value="WH_DNA-bd_sf"/>
</dbReference>
<dbReference type="SUPFAM" id="SSF46785">
    <property type="entry name" value="Winged helix' DNA-binding domain"/>
    <property type="match status" value="1"/>
</dbReference>
<sequence>MDSTITSASQALAAGNPLDAMNLVALRDDAPALALRGIAMAQIGDLVRAKSLLRDAVRAFGPQDRVAQARCIVAETEIALATRDLGWSAKRLDAARKTLETHHDHANAALARHIELRRQLLLGKLDHVEQTLSEIDTTPYPPALKASHELVIASTRIRRLQTQSARQALVRAARYARQSGIPGLMAEIEDAALVLNTPAARLITSGRERLVLLEEVEALLASRSLVIDACRYDVRLGDTTISLARRPLLFTLIRILSEAWPNDISRDMLIEQAFRTKYADDTHRVRLRVEIGRLRKLLKELLDIEATPRGFVLLPGQAQEVAVLARPIEERHGSLLALLADGQAWSSSALAAALGASQRTVQRTLDTLVTTGKVQSFGHGRTRRWLLPSIPTFTTTLLLPTPLPGD</sequence>
<keyword evidence="2" id="KW-1185">Reference proteome</keyword>
<dbReference type="RefSeq" id="WP_149285170.1">
    <property type="nucleotide sequence ID" value="NZ_CP038437.2"/>
</dbReference>
<dbReference type="Gene3D" id="1.10.10.10">
    <property type="entry name" value="Winged helix-like DNA-binding domain superfamily/Winged helix DNA-binding domain"/>
    <property type="match status" value="2"/>
</dbReference>
<dbReference type="Proteomes" id="UP000324285">
    <property type="component" value="Chromosome"/>
</dbReference>
<gene>
    <name evidence="1" type="ORF">E4T21_11845</name>
</gene>
<evidence type="ECO:0000313" key="2">
    <source>
        <dbReference type="Proteomes" id="UP000324285"/>
    </source>
</evidence>
<organism evidence="1 2">
    <name type="scientific">Halomonas binhaiensis</name>
    <dbReference type="NCBI Taxonomy" id="2562282"/>
    <lineage>
        <taxon>Bacteria</taxon>
        <taxon>Pseudomonadati</taxon>
        <taxon>Pseudomonadota</taxon>
        <taxon>Gammaproteobacteria</taxon>
        <taxon>Oceanospirillales</taxon>
        <taxon>Halomonadaceae</taxon>
        <taxon>Halomonas</taxon>
    </lineage>
</organism>
<dbReference type="OrthoDB" id="9812210at2"/>
<dbReference type="KEGG" id="hbh:E4T21_11845"/>
<proteinExistence type="predicted"/>
<dbReference type="InterPro" id="IPR036388">
    <property type="entry name" value="WH-like_DNA-bd_sf"/>
</dbReference>
<reference evidence="1" key="1">
    <citation type="submission" date="2021-02" db="EMBL/GenBank/DDBJ databases">
        <title>Strain Y2R2, a novel species of the genus Halomonas.</title>
        <authorList>
            <person name="Huang H."/>
        </authorList>
    </citation>
    <scope>NUCLEOTIDE SEQUENCE</scope>
    <source>
        <strain evidence="1">Y2R2</strain>
    </source>
</reference>
<evidence type="ECO:0000313" key="1">
    <source>
        <dbReference type="EMBL" id="QEM82160.1"/>
    </source>
</evidence>
<accession>A0A5C1NGX6</accession>
<dbReference type="EMBL" id="CP038437">
    <property type="protein sequence ID" value="QEM82160.1"/>
    <property type="molecule type" value="Genomic_DNA"/>
</dbReference>